<sequence length="101" mass="11525">MDHKSTRVDCSFLATGYKVALMQHMCDLFRRNAASTLQLFQTACVLTFLSAISGFARAPVNSIPSRDSFSKTFSVWEQKLSHELGMRHYDVYNSTTYWVGF</sequence>
<comment type="caution">
    <text evidence="1">The sequence shown here is derived from an EMBL/GenBank/DDBJ whole genome shotgun (WGS) entry which is preliminary data.</text>
</comment>
<name>A0AAV1TY42_9STRA</name>
<evidence type="ECO:0000313" key="1">
    <source>
        <dbReference type="EMBL" id="CAK7927301.1"/>
    </source>
</evidence>
<reference evidence="1" key="1">
    <citation type="submission" date="2024-01" db="EMBL/GenBank/DDBJ databases">
        <authorList>
            <person name="Webb A."/>
        </authorList>
    </citation>
    <scope>NUCLEOTIDE SEQUENCE</scope>
    <source>
        <strain evidence="1">Pm1</strain>
    </source>
</reference>
<dbReference type="EMBL" id="CAKLBY020000109">
    <property type="protein sequence ID" value="CAK7927301.1"/>
    <property type="molecule type" value="Genomic_DNA"/>
</dbReference>
<dbReference type="AlphaFoldDB" id="A0AAV1TY42"/>
<dbReference type="Proteomes" id="UP001162060">
    <property type="component" value="Unassembled WGS sequence"/>
</dbReference>
<gene>
    <name evidence="1" type="ORF">PM001_LOCUS12451</name>
</gene>
<organism evidence="1 2">
    <name type="scientific">Peronospora matthiolae</name>
    <dbReference type="NCBI Taxonomy" id="2874970"/>
    <lineage>
        <taxon>Eukaryota</taxon>
        <taxon>Sar</taxon>
        <taxon>Stramenopiles</taxon>
        <taxon>Oomycota</taxon>
        <taxon>Peronosporomycetes</taxon>
        <taxon>Peronosporales</taxon>
        <taxon>Peronosporaceae</taxon>
        <taxon>Peronospora</taxon>
    </lineage>
</organism>
<accession>A0AAV1TY42</accession>
<proteinExistence type="predicted"/>
<protein>
    <submittedName>
        <fullName evidence="1">Uncharacterized protein</fullName>
    </submittedName>
</protein>
<evidence type="ECO:0000313" key="2">
    <source>
        <dbReference type="Proteomes" id="UP001162060"/>
    </source>
</evidence>